<evidence type="ECO:0000256" key="2">
    <source>
        <dbReference type="ARBA" id="ARBA00022605"/>
    </source>
</evidence>
<reference evidence="9 10" key="1">
    <citation type="submission" date="2018-05" db="EMBL/GenBank/DDBJ databases">
        <title>A metagenomic window into the 2 km-deep terrestrial subsurface aquifer revealed taxonomically and functionally diverse microbial community comprising novel uncultured bacterial lineages.</title>
        <authorList>
            <person name="Kadnikov V.V."/>
            <person name="Mardanov A.V."/>
            <person name="Beletsky A.V."/>
            <person name="Banks D."/>
            <person name="Pimenov N.V."/>
            <person name="Frank Y.A."/>
            <person name="Karnachuk O.V."/>
            <person name="Ravin N.V."/>
        </authorList>
    </citation>
    <scope>NUCLEOTIDE SEQUENCE [LARGE SCALE GENOMIC DNA]</scope>
    <source>
        <strain evidence="9">BY</strain>
    </source>
</reference>
<dbReference type="GO" id="GO:0004350">
    <property type="term" value="F:glutamate-5-semialdehyde dehydrogenase activity"/>
    <property type="evidence" value="ECO:0007669"/>
    <property type="project" value="UniProtKB-UniRule"/>
</dbReference>
<accession>A0A2Z4Y2P7</accession>
<dbReference type="KEGG" id="schv:BRCON_0664"/>
<dbReference type="UniPathway" id="UPA00098">
    <property type="reaction ID" value="UER00360"/>
</dbReference>
<dbReference type="Gene3D" id="3.40.309.10">
    <property type="entry name" value="Aldehyde Dehydrogenase, Chain A, domain 2"/>
    <property type="match status" value="1"/>
</dbReference>
<dbReference type="InterPro" id="IPR000965">
    <property type="entry name" value="GPR_dom"/>
</dbReference>
<dbReference type="InterPro" id="IPR015590">
    <property type="entry name" value="Aldehyde_DH_dom"/>
</dbReference>
<dbReference type="InterPro" id="IPR016161">
    <property type="entry name" value="Ald_DH/histidinol_DH"/>
</dbReference>
<keyword evidence="7" id="KW-0963">Cytoplasm</keyword>
<keyword evidence="3 7" id="KW-0641">Proline biosynthesis</keyword>
<dbReference type="InterPro" id="IPR012134">
    <property type="entry name" value="Glu-5-SA_DH"/>
</dbReference>
<dbReference type="InterPro" id="IPR020593">
    <property type="entry name" value="G-glutamylP_reductase_CS"/>
</dbReference>
<dbReference type="PANTHER" id="PTHR11063:SF8">
    <property type="entry name" value="DELTA-1-PYRROLINE-5-CARBOXYLATE SYNTHASE"/>
    <property type="match status" value="1"/>
</dbReference>
<evidence type="ECO:0000256" key="3">
    <source>
        <dbReference type="ARBA" id="ARBA00022650"/>
    </source>
</evidence>
<keyword evidence="5 7" id="KW-0560">Oxidoreductase</keyword>
<dbReference type="EMBL" id="CP030759">
    <property type="protein sequence ID" value="AXA35441.1"/>
    <property type="molecule type" value="Genomic_DNA"/>
</dbReference>
<evidence type="ECO:0000313" key="9">
    <source>
        <dbReference type="EMBL" id="AXA35441.1"/>
    </source>
</evidence>
<evidence type="ECO:0000256" key="4">
    <source>
        <dbReference type="ARBA" id="ARBA00022857"/>
    </source>
</evidence>
<evidence type="ECO:0000256" key="5">
    <source>
        <dbReference type="ARBA" id="ARBA00023002"/>
    </source>
</evidence>
<keyword evidence="4 7" id="KW-0521">NADP</keyword>
<comment type="subcellular location">
    <subcellularLocation>
        <location evidence="7">Cytoplasm</location>
    </subcellularLocation>
</comment>
<dbReference type="PROSITE" id="PS01223">
    <property type="entry name" value="PROA"/>
    <property type="match status" value="1"/>
</dbReference>
<dbReference type="Pfam" id="PF00171">
    <property type="entry name" value="Aldedh"/>
    <property type="match status" value="1"/>
</dbReference>
<keyword evidence="2 7" id="KW-0028">Amino-acid biosynthesis</keyword>
<sequence length="429" mass="46878">MGQVDVKEITHETIQALVREMGQKARQAAAQLAMLRPEVKNRALLAMADLLRKSIEVIQSENAKDIEAGKAAGLSAAMLDRLLLNDKRIEAMAQALEQVALLDDPVGEIYDMKTRPNGLRVGRMRMPIGVIGIIYESRPNVTVDAAALCVKSGNAVILRGGSEAIHSNRCLARLLEEAGSTAGLPQGAVQLIPVTDRYAVECMLKLNESIDLIIPRGGKSLIERVVQTSTIPVIKHYDGNCHVFVDESADLEMAERIVLNAKCQRPGVCNAMESLLVHKAIASHFLPRICQLLTEKGVEIRGDEETCRLVPNAKRATEEDYRTEFLDLILSVAVVDSVQHAIEWINTYGSHHTDAIVTRDHQNAMLFLNAVDSACVHVNASTRFSDGGEFGMGCEIGISTDKLHARGPMGLRELTTSKFIVFGDGQVRT</sequence>
<organism evidence="9 10">
    <name type="scientific">Sumerlaea chitinivorans</name>
    <dbReference type="NCBI Taxonomy" id="2250252"/>
    <lineage>
        <taxon>Bacteria</taxon>
        <taxon>Candidatus Sumerlaeota</taxon>
        <taxon>Candidatus Sumerlaeia</taxon>
        <taxon>Candidatus Sumerlaeales</taxon>
        <taxon>Candidatus Sumerlaeaceae</taxon>
        <taxon>Candidatus Sumerlaea</taxon>
    </lineage>
</organism>
<proteinExistence type="inferred from homology"/>
<dbReference type="GO" id="GO:0005737">
    <property type="term" value="C:cytoplasm"/>
    <property type="evidence" value="ECO:0007669"/>
    <property type="project" value="UniProtKB-SubCell"/>
</dbReference>
<dbReference type="NCBIfam" id="TIGR00407">
    <property type="entry name" value="proA"/>
    <property type="match status" value="1"/>
</dbReference>
<dbReference type="SUPFAM" id="SSF53720">
    <property type="entry name" value="ALDH-like"/>
    <property type="match status" value="1"/>
</dbReference>
<dbReference type="NCBIfam" id="NF001221">
    <property type="entry name" value="PRK00197.1"/>
    <property type="match status" value="1"/>
</dbReference>
<name>A0A2Z4Y2P7_SUMC1</name>
<dbReference type="EC" id="1.2.1.41" evidence="7"/>
<feature type="domain" description="Aldehyde dehydrogenase" evidence="8">
    <location>
        <begin position="15"/>
        <end position="298"/>
    </location>
</feature>
<evidence type="ECO:0000259" key="8">
    <source>
        <dbReference type="Pfam" id="PF00171"/>
    </source>
</evidence>
<dbReference type="InterPro" id="IPR016163">
    <property type="entry name" value="Ald_DH_C"/>
</dbReference>
<protein>
    <recommendedName>
        <fullName evidence="7">Gamma-glutamyl phosphate reductase</fullName>
        <shortName evidence="7">GPR</shortName>
        <ecNumber evidence="7">1.2.1.41</ecNumber>
    </recommendedName>
    <alternativeName>
        <fullName evidence="7">Glutamate-5-semialdehyde dehydrogenase</fullName>
    </alternativeName>
    <alternativeName>
        <fullName evidence="7">Glutamyl-gamma-semialdehyde dehydrogenase</fullName>
        <shortName evidence="7">GSA dehydrogenase</shortName>
    </alternativeName>
</protein>
<dbReference type="FunFam" id="3.40.309.10:FF:000006">
    <property type="entry name" value="Gamma-glutamyl phosphate reductase"/>
    <property type="match status" value="1"/>
</dbReference>
<dbReference type="InterPro" id="IPR016162">
    <property type="entry name" value="Ald_DH_N"/>
</dbReference>
<comment type="catalytic activity">
    <reaction evidence="6 7">
        <text>L-glutamate 5-semialdehyde + phosphate + NADP(+) = L-glutamyl 5-phosphate + NADPH + H(+)</text>
        <dbReference type="Rhea" id="RHEA:19541"/>
        <dbReference type="ChEBI" id="CHEBI:15378"/>
        <dbReference type="ChEBI" id="CHEBI:43474"/>
        <dbReference type="ChEBI" id="CHEBI:57783"/>
        <dbReference type="ChEBI" id="CHEBI:58066"/>
        <dbReference type="ChEBI" id="CHEBI:58274"/>
        <dbReference type="ChEBI" id="CHEBI:58349"/>
        <dbReference type="EC" id="1.2.1.41"/>
    </reaction>
</comment>
<dbReference type="CDD" id="cd07079">
    <property type="entry name" value="ALDH_F18-19_ProA-GPR"/>
    <property type="match status" value="1"/>
</dbReference>
<evidence type="ECO:0000313" key="10">
    <source>
        <dbReference type="Proteomes" id="UP000262583"/>
    </source>
</evidence>
<comment type="function">
    <text evidence="7">Catalyzes the NADPH-dependent reduction of L-glutamate 5-phosphate into L-glutamate 5-semialdehyde and phosphate. The product spontaneously undergoes cyclization to form 1-pyrroline-5-carboxylate.</text>
</comment>
<evidence type="ECO:0000256" key="7">
    <source>
        <dbReference type="HAMAP-Rule" id="MF_00412"/>
    </source>
</evidence>
<dbReference type="Proteomes" id="UP000262583">
    <property type="component" value="Chromosome"/>
</dbReference>
<dbReference type="HAMAP" id="MF_00412">
    <property type="entry name" value="ProA"/>
    <property type="match status" value="1"/>
</dbReference>
<gene>
    <name evidence="7" type="primary">proA</name>
    <name evidence="9" type="ORF">BRCON_0664</name>
</gene>
<dbReference type="PANTHER" id="PTHR11063">
    <property type="entry name" value="GLUTAMATE SEMIALDEHYDE DEHYDROGENASE"/>
    <property type="match status" value="1"/>
</dbReference>
<dbReference type="Gene3D" id="3.40.605.10">
    <property type="entry name" value="Aldehyde Dehydrogenase, Chain A, domain 1"/>
    <property type="match status" value="1"/>
</dbReference>
<dbReference type="AlphaFoldDB" id="A0A2Z4Y2P7"/>
<comment type="similarity">
    <text evidence="7">Belongs to the gamma-glutamyl phosphate reductase family.</text>
</comment>
<evidence type="ECO:0000256" key="6">
    <source>
        <dbReference type="ARBA" id="ARBA00049024"/>
    </source>
</evidence>
<dbReference type="GO" id="GO:0055129">
    <property type="term" value="P:L-proline biosynthetic process"/>
    <property type="evidence" value="ECO:0007669"/>
    <property type="project" value="UniProtKB-UniRule"/>
</dbReference>
<evidence type="ECO:0000256" key="1">
    <source>
        <dbReference type="ARBA" id="ARBA00004985"/>
    </source>
</evidence>
<dbReference type="PIRSF" id="PIRSF000151">
    <property type="entry name" value="GPR"/>
    <property type="match status" value="1"/>
</dbReference>
<comment type="pathway">
    <text evidence="1 7">Amino-acid biosynthesis; L-proline biosynthesis; L-glutamate 5-semialdehyde from L-glutamate: step 2/2.</text>
</comment>
<dbReference type="GO" id="GO:0050661">
    <property type="term" value="F:NADP binding"/>
    <property type="evidence" value="ECO:0007669"/>
    <property type="project" value="InterPro"/>
</dbReference>